<evidence type="ECO:0000256" key="1">
    <source>
        <dbReference type="RuleBase" id="RU003651"/>
    </source>
</evidence>
<keyword evidence="1" id="KW-0547">Nucleotide-binding</keyword>
<dbReference type="Proteomes" id="UP000559404">
    <property type="component" value="Unassembled WGS sequence"/>
</dbReference>
<gene>
    <name evidence="4" type="ORF">H1W37_19675</name>
</gene>
<dbReference type="InterPro" id="IPR027417">
    <property type="entry name" value="P-loop_NTPase"/>
</dbReference>
<dbReference type="Gene3D" id="3.40.50.300">
    <property type="entry name" value="P-loop containing nucleotide triphosphate hydrolases"/>
    <property type="match status" value="1"/>
</dbReference>
<feature type="domain" description="AAA+ ATPase" evidence="3">
    <location>
        <begin position="357"/>
        <end position="496"/>
    </location>
</feature>
<proteinExistence type="inferred from homology"/>
<dbReference type="GO" id="GO:0005886">
    <property type="term" value="C:plasma membrane"/>
    <property type="evidence" value="ECO:0007669"/>
    <property type="project" value="TreeGrafter"/>
</dbReference>
<comment type="similarity">
    <text evidence="1">Belongs to the AAA ATPase family.</text>
</comment>
<sequence length="758" mass="82810">MTSASVTVEPVVDTPQRDTVQARLARKAPEARRKARIDKVFGRLARRLQRRVNAEADLAGHYSNRINRVDLSSEDGPEDQVDLDPQDDEDASAGEPFLNRDALLLPPVLTMVTAAVARAIVDADAGKATRLFRPARVVAFEAPESWQEGVESIIKACLVAQGWKAREHAYLRSHYRHSGPGVALFKDSGPGDLRSKDIDEDGSALSWLALYLHERYAICIITEDFDALAEEAGAACDVVMSLGTLEVEDLDRTFLALHDRDLGLAEAVDPEVLRSKSLFEIGTAMREREAPARTRARLRRMLSASASAPKAGSKSGGKTGPIPLEELIGYGEARTWGLDLALDLAAYRKGEVSWEDLDRGLVLAGPPGVGKTRFAASLAASCGLHLVATSAAAWQACGHLGDYLRAMRRDFDEARRKAPSLLFIDEIDAVGSRTNLQIHNSDYVRMAINGLLEQLDGFEAREGVIVVGATNNPGVLDPALLRPGRLEKVIEIPLPDEEDLAGILRQYLMEDLPDIDLDRTARFLSGASGADVEALVRTVRARARRAGERLSERHLQDELLKRTPRYTVEERWQMAVHEAGHALVAHLFGLPVYRMSLVSPETGPHAFVGMGFSAVPTEADIDMHLAVLLAGRVAEEALNGMISTASGGPRESDLARASVLAAMQEISCGLGTSLLWREPPEKAEARLATDHHLQKKVRLRLEEIAHLVRGMLSTRMQPLYRLAAFLAHRGELGEEQIAKLLSDVDCGGSDALRRSLLH</sequence>
<dbReference type="PANTHER" id="PTHR23076">
    <property type="entry name" value="METALLOPROTEASE M41 FTSH"/>
    <property type="match status" value="1"/>
</dbReference>
<dbReference type="SUPFAM" id="SSF140990">
    <property type="entry name" value="FtsH protease domain-like"/>
    <property type="match status" value="1"/>
</dbReference>
<name>A0A838Y3Y8_9HYPH</name>
<evidence type="ECO:0000259" key="3">
    <source>
        <dbReference type="SMART" id="SM00382"/>
    </source>
</evidence>
<dbReference type="GO" id="GO:0016887">
    <property type="term" value="F:ATP hydrolysis activity"/>
    <property type="evidence" value="ECO:0007669"/>
    <property type="project" value="InterPro"/>
</dbReference>
<dbReference type="PANTHER" id="PTHR23076:SF97">
    <property type="entry name" value="ATP-DEPENDENT ZINC METALLOPROTEASE YME1L1"/>
    <property type="match status" value="1"/>
</dbReference>
<dbReference type="CDD" id="cd19481">
    <property type="entry name" value="RecA-like_protease"/>
    <property type="match status" value="1"/>
</dbReference>
<dbReference type="PROSITE" id="PS00674">
    <property type="entry name" value="AAA"/>
    <property type="match status" value="1"/>
</dbReference>
<dbReference type="GO" id="GO:0004222">
    <property type="term" value="F:metalloendopeptidase activity"/>
    <property type="evidence" value="ECO:0007669"/>
    <property type="project" value="InterPro"/>
</dbReference>
<reference evidence="4 5" key="1">
    <citation type="submission" date="2020-07" db="EMBL/GenBank/DDBJ databases">
        <authorList>
            <person name="Li M."/>
        </authorList>
    </citation>
    <scope>NUCLEOTIDE SEQUENCE [LARGE SCALE GENOMIC DNA]</scope>
    <source>
        <strain evidence="4 5">DSM 23284</strain>
    </source>
</reference>
<comment type="caution">
    <text evidence="4">The sequence shown here is derived from an EMBL/GenBank/DDBJ whole genome shotgun (WGS) entry which is preliminary data.</text>
</comment>
<dbReference type="AlphaFoldDB" id="A0A838Y3Y8"/>
<feature type="compositionally biased region" description="Acidic residues" evidence="2">
    <location>
        <begin position="72"/>
        <end position="92"/>
    </location>
</feature>
<accession>A0A838Y3Y8</accession>
<dbReference type="GO" id="GO:0030163">
    <property type="term" value="P:protein catabolic process"/>
    <property type="evidence" value="ECO:0007669"/>
    <property type="project" value="TreeGrafter"/>
</dbReference>
<reference evidence="4 5" key="2">
    <citation type="submission" date="2020-08" db="EMBL/GenBank/DDBJ databases">
        <title>Stappia taiwanensis sp. nov., isolated from a coastal thermal spring.</title>
        <authorList>
            <person name="Kampfer P."/>
        </authorList>
    </citation>
    <scope>NUCLEOTIDE SEQUENCE [LARGE SCALE GENOMIC DNA]</scope>
    <source>
        <strain evidence="4 5">DSM 23284</strain>
    </source>
</reference>
<dbReference type="GO" id="GO:0006508">
    <property type="term" value="P:proteolysis"/>
    <property type="evidence" value="ECO:0007669"/>
    <property type="project" value="InterPro"/>
</dbReference>
<dbReference type="GO" id="GO:0005524">
    <property type="term" value="F:ATP binding"/>
    <property type="evidence" value="ECO:0007669"/>
    <property type="project" value="UniProtKB-KW"/>
</dbReference>
<protein>
    <submittedName>
        <fullName evidence="4">AAA family ATPase</fullName>
    </submittedName>
</protein>
<dbReference type="SMART" id="SM00382">
    <property type="entry name" value="AAA"/>
    <property type="match status" value="1"/>
</dbReference>
<dbReference type="InterPro" id="IPR037219">
    <property type="entry name" value="Peptidase_M41-like"/>
</dbReference>
<dbReference type="SUPFAM" id="SSF52540">
    <property type="entry name" value="P-loop containing nucleoside triphosphate hydrolases"/>
    <property type="match status" value="1"/>
</dbReference>
<evidence type="ECO:0000256" key="2">
    <source>
        <dbReference type="SAM" id="MobiDB-lite"/>
    </source>
</evidence>
<dbReference type="GO" id="GO:0004176">
    <property type="term" value="F:ATP-dependent peptidase activity"/>
    <property type="evidence" value="ECO:0007669"/>
    <property type="project" value="InterPro"/>
</dbReference>
<organism evidence="4 5">
    <name type="scientific">Stappia taiwanensis</name>
    <dbReference type="NCBI Taxonomy" id="992267"/>
    <lineage>
        <taxon>Bacteria</taxon>
        <taxon>Pseudomonadati</taxon>
        <taxon>Pseudomonadota</taxon>
        <taxon>Alphaproteobacteria</taxon>
        <taxon>Hyphomicrobiales</taxon>
        <taxon>Stappiaceae</taxon>
        <taxon>Stappia</taxon>
    </lineage>
</organism>
<dbReference type="InterPro" id="IPR003959">
    <property type="entry name" value="ATPase_AAA_core"/>
</dbReference>
<keyword evidence="5" id="KW-1185">Reference proteome</keyword>
<feature type="region of interest" description="Disordered" evidence="2">
    <location>
        <begin position="68"/>
        <end position="94"/>
    </location>
</feature>
<dbReference type="InterPro" id="IPR003960">
    <property type="entry name" value="ATPase_AAA_CS"/>
</dbReference>
<evidence type="ECO:0000313" key="5">
    <source>
        <dbReference type="Proteomes" id="UP000559404"/>
    </source>
</evidence>
<dbReference type="Gene3D" id="1.10.8.60">
    <property type="match status" value="1"/>
</dbReference>
<evidence type="ECO:0000313" key="4">
    <source>
        <dbReference type="EMBL" id="MBA4613884.1"/>
    </source>
</evidence>
<dbReference type="Pfam" id="PF00004">
    <property type="entry name" value="AAA"/>
    <property type="match status" value="1"/>
</dbReference>
<dbReference type="EMBL" id="JACEON010000027">
    <property type="protein sequence ID" value="MBA4613884.1"/>
    <property type="molecule type" value="Genomic_DNA"/>
</dbReference>
<dbReference type="InterPro" id="IPR003593">
    <property type="entry name" value="AAA+_ATPase"/>
</dbReference>
<dbReference type="Gene3D" id="1.20.58.760">
    <property type="entry name" value="Peptidase M41"/>
    <property type="match status" value="1"/>
</dbReference>
<keyword evidence="1" id="KW-0067">ATP-binding</keyword>
<dbReference type="RefSeq" id="WP_181762081.1">
    <property type="nucleotide sequence ID" value="NZ_BMCR01000012.1"/>
</dbReference>